<organism evidence="2 3">
    <name type="scientific">Polyporus arcularius HHB13444</name>
    <dbReference type="NCBI Taxonomy" id="1314778"/>
    <lineage>
        <taxon>Eukaryota</taxon>
        <taxon>Fungi</taxon>
        <taxon>Dikarya</taxon>
        <taxon>Basidiomycota</taxon>
        <taxon>Agaricomycotina</taxon>
        <taxon>Agaricomycetes</taxon>
        <taxon>Polyporales</taxon>
        <taxon>Polyporaceae</taxon>
        <taxon>Polyporus</taxon>
    </lineage>
</organism>
<name>A0A5C3PJS1_9APHY</name>
<accession>A0A5C3PJS1</accession>
<keyword evidence="3" id="KW-1185">Reference proteome</keyword>
<reference evidence="2 3" key="1">
    <citation type="journal article" date="2019" name="Nat. Ecol. Evol.">
        <title>Megaphylogeny resolves global patterns of mushroom evolution.</title>
        <authorList>
            <person name="Varga T."/>
            <person name="Krizsan K."/>
            <person name="Foldi C."/>
            <person name="Dima B."/>
            <person name="Sanchez-Garcia M."/>
            <person name="Sanchez-Ramirez S."/>
            <person name="Szollosi G.J."/>
            <person name="Szarkandi J.G."/>
            <person name="Papp V."/>
            <person name="Albert L."/>
            <person name="Andreopoulos W."/>
            <person name="Angelini C."/>
            <person name="Antonin V."/>
            <person name="Barry K.W."/>
            <person name="Bougher N.L."/>
            <person name="Buchanan P."/>
            <person name="Buyck B."/>
            <person name="Bense V."/>
            <person name="Catcheside P."/>
            <person name="Chovatia M."/>
            <person name="Cooper J."/>
            <person name="Damon W."/>
            <person name="Desjardin D."/>
            <person name="Finy P."/>
            <person name="Geml J."/>
            <person name="Haridas S."/>
            <person name="Hughes K."/>
            <person name="Justo A."/>
            <person name="Karasinski D."/>
            <person name="Kautmanova I."/>
            <person name="Kiss B."/>
            <person name="Kocsube S."/>
            <person name="Kotiranta H."/>
            <person name="LaButti K.M."/>
            <person name="Lechner B.E."/>
            <person name="Liimatainen K."/>
            <person name="Lipzen A."/>
            <person name="Lukacs Z."/>
            <person name="Mihaltcheva S."/>
            <person name="Morgado L.N."/>
            <person name="Niskanen T."/>
            <person name="Noordeloos M.E."/>
            <person name="Ohm R.A."/>
            <person name="Ortiz-Santana B."/>
            <person name="Ovrebo C."/>
            <person name="Racz N."/>
            <person name="Riley R."/>
            <person name="Savchenko A."/>
            <person name="Shiryaev A."/>
            <person name="Soop K."/>
            <person name="Spirin V."/>
            <person name="Szebenyi C."/>
            <person name="Tomsovsky M."/>
            <person name="Tulloss R.E."/>
            <person name="Uehling J."/>
            <person name="Grigoriev I.V."/>
            <person name="Vagvolgyi C."/>
            <person name="Papp T."/>
            <person name="Martin F.M."/>
            <person name="Miettinen O."/>
            <person name="Hibbett D.S."/>
            <person name="Nagy L.G."/>
        </authorList>
    </citation>
    <scope>NUCLEOTIDE SEQUENCE [LARGE SCALE GENOMIC DNA]</scope>
    <source>
        <strain evidence="2 3">HHB13444</strain>
    </source>
</reference>
<feature type="compositionally biased region" description="Basic residues" evidence="1">
    <location>
        <begin position="43"/>
        <end position="56"/>
    </location>
</feature>
<evidence type="ECO:0000313" key="2">
    <source>
        <dbReference type="EMBL" id="TFK86203.1"/>
    </source>
</evidence>
<feature type="compositionally biased region" description="Polar residues" evidence="1">
    <location>
        <begin position="71"/>
        <end position="82"/>
    </location>
</feature>
<dbReference type="AlphaFoldDB" id="A0A5C3PJS1"/>
<evidence type="ECO:0000313" key="3">
    <source>
        <dbReference type="Proteomes" id="UP000308197"/>
    </source>
</evidence>
<sequence length="82" mass="9035">MVTFIIDHTTILGVPHASFLSLIQHISDTAEVAMLASSPHVHNSVHKRRTSARRLMRVGSSHPAHVRRAEPSNTMQVYANVG</sequence>
<dbReference type="InParanoid" id="A0A5C3PJS1"/>
<proteinExistence type="predicted"/>
<dbReference type="Proteomes" id="UP000308197">
    <property type="component" value="Unassembled WGS sequence"/>
</dbReference>
<feature type="region of interest" description="Disordered" evidence="1">
    <location>
        <begin position="40"/>
        <end position="82"/>
    </location>
</feature>
<dbReference type="EMBL" id="ML211211">
    <property type="protein sequence ID" value="TFK86203.1"/>
    <property type="molecule type" value="Genomic_DNA"/>
</dbReference>
<protein>
    <submittedName>
        <fullName evidence="2">Uncharacterized protein</fullName>
    </submittedName>
</protein>
<gene>
    <name evidence="2" type="ORF">K466DRAFT_159732</name>
</gene>
<evidence type="ECO:0000256" key="1">
    <source>
        <dbReference type="SAM" id="MobiDB-lite"/>
    </source>
</evidence>